<reference evidence="3 4" key="1">
    <citation type="submission" date="2016-08" db="EMBL/GenBank/DDBJ databases">
        <title>Characterization of Isolates of Eisenbergiella tayi Derived from Blood Cultures, Using Whole Genome Sequencing.</title>
        <authorList>
            <person name="Bernier A.-M."/>
            <person name="Burdz T."/>
            <person name="Wiebe D."/>
            <person name="Bernard K."/>
        </authorList>
    </citation>
    <scope>NUCLEOTIDE SEQUENCE [LARGE SCALE GENOMIC DNA]</scope>
    <source>
        <strain evidence="3 4">NML120146</strain>
    </source>
</reference>
<keyword evidence="1 2" id="KW-0238">DNA-binding</keyword>
<evidence type="ECO:0000256" key="1">
    <source>
        <dbReference type="ARBA" id="ARBA00023125"/>
    </source>
</evidence>
<evidence type="ECO:0000313" key="3">
    <source>
        <dbReference type="EMBL" id="ODR45063.1"/>
    </source>
</evidence>
<organism evidence="3 4">
    <name type="scientific">Eisenbergiella tayi</name>
    <dbReference type="NCBI Taxonomy" id="1432052"/>
    <lineage>
        <taxon>Bacteria</taxon>
        <taxon>Bacillati</taxon>
        <taxon>Bacillota</taxon>
        <taxon>Clostridia</taxon>
        <taxon>Lachnospirales</taxon>
        <taxon>Lachnospiraceae</taxon>
        <taxon>Eisenbergiella</taxon>
    </lineage>
</organism>
<dbReference type="InterPro" id="IPR000424">
    <property type="entry name" value="Primosome_PriB/ssb"/>
</dbReference>
<dbReference type="Pfam" id="PF00436">
    <property type="entry name" value="SSB"/>
    <property type="match status" value="1"/>
</dbReference>
<dbReference type="PANTHER" id="PTHR10302">
    <property type="entry name" value="SINGLE-STRANDED DNA-BINDING PROTEIN"/>
    <property type="match status" value="1"/>
</dbReference>
<dbReference type="InterPro" id="IPR012340">
    <property type="entry name" value="NA-bd_OB-fold"/>
</dbReference>
<dbReference type="PANTHER" id="PTHR10302:SF27">
    <property type="entry name" value="SINGLE-STRANDED DNA-BINDING PROTEIN"/>
    <property type="match status" value="1"/>
</dbReference>
<sequence>MAIFEERGNKEMSKNNAAGIVGIITTKPRVVMDAPTWAQKVYEAVLEYRRPSGTKDKFFVQFPGQAAGTKKALLNIKKGKEVLIGGEVRTQNMDNPEPHEPRVKICIYAKVIAVNDPPADPQNEVKLCGHICKDPRIATARFGKIAVTSFIVAVNSHHGADYIPCVCWRNVAEAAAKLKVGAYVEITGRMQSREYKKKMPDGKPPYLATTHEVSVTQLGFAEDTDEQKTEGSEKTC</sequence>
<evidence type="ECO:0000313" key="4">
    <source>
        <dbReference type="Proteomes" id="UP000094869"/>
    </source>
</evidence>
<proteinExistence type="predicted"/>
<comment type="caution">
    <text evidence="3">The sequence shown here is derived from an EMBL/GenBank/DDBJ whole genome shotgun (WGS) entry which is preliminary data.</text>
</comment>
<dbReference type="SUPFAM" id="SSF50249">
    <property type="entry name" value="Nucleic acid-binding proteins"/>
    <property type="match status" value="1"/>
</dbReference>
<accession>A0ABX3ABF5</accession>
<dbReference type="CDD" id="cd04496">
    <property type="entry name" value="SSB_OBF"/>
    <property type="match status" value="1"/>
</dbReference>
<dbReference type="PROSITE" id="PS50935">
    <property type="entry name" value="SSB"/>
    <property type="match status" value="1"/>
</dbReference>
<evidence type="ECO:0000256" key="2">
    <source>
        <dbReference type="PROSITE-ProRule" id="PRU00252"/>
    </source>
</evidence>
<gene>
    <name evidence="3" type="ORF">BEI63_30435</name>
</gene>
<dbReference type="Gene3D" id="2.40.50.140">
    <property type="entry name" value="Nucleic acid-binding proteins"/>
    <property type="match status" value="2"/>
</dbReference>
<keyword evidence="4" id="KW-1185">Reference proteome</keyword>
<protein>
    <recommendedName>
        <fullName evidence="5">Single-stranded DNA-binding protein</fullName>
    </recommendedName>
</protein>
<dbReference type="EMBL" id="MEHD01000054">
    <property type="protein sequence ID" value="ODR45063.1"/>
    <property type="molecule type" value="Genomic_DNA"/>
</dbReference>
<dbReference type="Proteomes" id="UP000094869">
    <property type="component" value="Unassembled WGS sequence"/>
</dbReference>
<name>A0ABX3ABF5_9FIRM</name>
<evidence type="ECO:0008006" key="5">
    <source>
        <dbReference type="Google" id="ProtNLM"/>
    </source>
</evidence>
<dbReference type="InterPro" id="IPR011344">
    <property type="entry name" value="ssDNA-bd"/>
</dbReference>